<sequence>MQPDLIKALTRPEHYPHHVDSPVRVIETHISWLLLTGEYAYKIKKPVDFGFLDFTTLALRKHFCEEELRLNQRLAPDIYDTLIAITGSVDNPQLNELDQLDEATPIEYAVRMYQFDPELRLDLILDRRRFEPAWIDMLAEQIAHFHTRIPRVAQDSPWGEPDTIWDVVSDNYTHISEQKISSNDWQQLQFLSHRTAQQFRKLAPVIARRKQEGHIRECHGDLHLGNVTLYHGQLRLFDCIEFNLQFRWIDTICDLAFLLMDLEVKGQYRWSNRCLNRYLELTGDYESLSLLNFYKSYRSMVRAKVAMLGDTPDLTTFRRYLNLTQQYTHKQKPALFLMHGVSGSGKSHLSSQLVERIDCIRLRSDVERKRLYRELSRRGERLELYGQEMNARTFQHLLNLSRSLLQSGYSVIVDATFIRKRTRVSYADLAQSLEIPLRIISCHCEQKLIEARLKRRQAQGGDASDADIKVMQDQLKHQQRLTEAEQDYTIAVDTDDDDAINVLLSQMIAEGLIAP</sequence>
<dbReference type="EMBL" id="CP043869">
    <property type="protein sequence ID" value="QEQ97937.1"/>
    <property type="molecule type" value="Genomic_DNA"/>
</dbReference>
<evidence type="ECO:0000313" key="1">
    <source>
        <dbReference type="EMBL" id="QEQ97937.1"/>
    </source>
</evidence>
<dbReference type="KEGG" id="ncu:F0U83_15120"/>
<protein>
    <submittedName>
        <fullName evidence="1">AAA family ATPase</fullName>
    </submittedName>
</protein>
<dbReference type="InterPro" id="IPR027417">
    <property type="entry name" value="P-loop_NTPase"/>
</dbReference>
<dbReference type="Pfam" id="PF13671">
    <property type="entry name" value="AAA_33"/>
    <property type="match status" value="1"/>
</dbReference>
<dbReference type="PANTHER" id="PTHR43883:SF1">
    <property type="entry name" value="GLUCONOKINASE"/>
    <property type="match status" value="1"/>
</dbReference>
<dbReference type="OrthoDB" id="9810277at2"/>
<proteinExistence type="predicted"/>
<dbReference type="InterPro" id="IPR011009">
    <property type="entry name" value="Kinase-like_dom_sf"/>
</dbReference>
<dbReference type="SUPFAM" id="SSF56112">
    <property type="entry name" value="Protein kinase-like (PK-like)"/>
    <property type="match status" value="1"/>
</dbReference>
<name>A0A5P1REA2_9GAMM</name>
<keyword evidence="2" id="KW-1185">Reference proteome</keyword>
<dbReference type="Gene3D" id="3.40.50.300">
    <property type="entry name" value="P-loop containing nucleotide triphosphate hydrolases"/>
    <property type="match status" value="1"/>
</dbReference>
<accession>A0A5P1REA2</accession>
<reference evidence="1 2" key="1">
    <citation type="journal article" date="2019" name="Biochem. Eng. J.">
        <title>Metabolic engineering of the marine bacteria Neptunomonas concharum for the production of acetoin and meso-2,3-butanediol from acetate.</title>
        <authorList>
            <person name="Li W."/>
            <person name="Pu N."/>
            <person name="Liu C.-X."/>
            <person name="Yuan Q.-P."/>
            <person name="Li Z.-J."/>
        </authorList>
    </citation>
    <scope>NUCLEOTIDE SEQUENCE [LARGE SCALE GENOMIC DNA]</scope>
    <source>
        <strain evidence="1 2">JCM17730</strain>
    </source>
</reference>
<dbReference type="InterPro" id="IPR052732">
    <property type="entry name" value="Cell-binding_unc_protein"/>
</dbReference>
<dbReference type="PANTHER" id="PTHR43883">
    <property type="entry name" value="SLR0207 PROTEIN"/>
    <property type="match status" value="1"/>
</dbReference>
<evidence type="ECO:0000313" key="2">
    <source>
        <dbReference type="Proteomes" id="UP000324760"/>
    </source>
</evidence>
<dbReference type="Gene3D" id="3.90.1200.10">
    <property type="match status" value="1"/>
</dbReference>
<dbReference type="Proteomes" id="UP000324760">
    <property type="component" value="Chromosome"/>
</dbReference>
<dbReference type="RefSeq" id="WP_138989086.1">
    <property type="nucleotide sequence ID" value="NZ_CP043869.1"/>
</dbReference>
<dbReference type="SUPFAM" id="SSF52540">
    <property type="entry name" value="P-loop containing nucleoside triphosphate hydrolases"/>
    <property type="match status" value="1"/>
</dbReference>
<organism evidence="1 2">
    <name type="scientific">Neptunomonas concharum</name>
    <dbReference type="NCBI Taxonomy" id="1031538"/>
    <lineage>
        <taxon>Bacteria</taxon>
        <taxon>Pseudomonadati</taxon>
        <taxon>Pseudomonadota</taxon>
        <taxon>Gammaproteobacteria</taxon>
        <taxon>Oceanospirillales</taxon>
        <taxon>Oceanospirillaceae</taxon>
        <taxon>Neptunomonas</taxon>
    </lineage>
</organism>
<dbReference type="AlphaFoldDB" id="A0A5P1REA2"/>
<gene>
    <name evidence="1" type="ORF">F0U83_15120</name>
</gene>